<name>X1CU07_9ZZZZ</name>
<sequence>MLDNPEYLICKKCGTYIRILSKRKDGSDYYSPVLPFCPNCGSTDMKKITKQKYDYLNGVWICVKKRYGKKIFRLSLKFKEG</sequence>
<gene>
    <name evidence="1" type="ORF">S01H4_39465</name>
</gene>
<protein>
    <submittedName>
        <fullName evidence="1">Uncharacterized protein</fullName>
    </submittedName>
</protein>
<evidence type="ECO:0000313" key="1">
    <source>
        <dbReference type="EMBL" id="GAG99563.1"/>
    </source>
</evidence>
<dbReference type="EMBL" id="BART01021379">
    <property type="protein sequence ID" value="GAG99563.1"/>
    <property type="molecule type" value="Genomic_DNA"/>
</dbReference>
<dbReference type="AlphaFoldDB" id="X1CU07"/>
<accession>X1CU07</accession>
<comment type="caution">
    <text evidence="1">The sequence shown here is derived from an EMBL/GenBank/DDBJ whole genome shotgun (WGS) entry which is preliminary data.</text>
</comment>
<proteinExistence type="predicted"/>
<reference evidence="1" key="1">
    <citation type="journal article" date="2014" name="Front. Microbiol.">
        <title>High frequency of phylogenetically diverse reductive dehalogenase-homologous genes in deep subseafloor sedimentary metagenomes.</title>
        <authorList>
            <person name="Kawai M."/>
            <person name="Futagami T."/>
            <person name="Toyoda A."/>
            <person name="Takaki Y."/>
            <person name="Nishi S."/>
            <person name="Hori S."/>
            <person name="Arai W."/>
            <person name="Tsubouchi T."/>
            <person name="Morono Y."/>
            <person name="Uchiyama I."/>
            <person name="Ito T."/>
            <person name="Fujiyama A."/>
            <person name="Inagaki F."/>
            <person name="Takami H."/>
        </authorList>
    </citation>
    <scope>NUCLEOTIDE SEQUENCE</scope>
    <source>
        <strain evidence="1">Expedition CK06-06</strain>
    </source>
</reference>
<organism evidence="1">
    <name type="scientific">marine sediment metagenome</name>
    <dbReference type="NCBI Taxonomy" id="412755"/>
    <lineage>
        <taxon>unclassified sequences</taxon>
        <taxon>metagenomes</taxon>
        <taxon>ecological metagenomes</taxon>
    </lineage>
</organism>